<name>A0A074MNH2_9SPHN</name>
<reference evidence="2 3" key="1">
    <citation type="submission" date="2014-04" db="EMBL/GenBank/DDBJ databases">
        <title>A comprehensive comparison of genomes of Erythrobacter spp. Strains.</title>
        <authorList>
            <person name="Zheng Q."/>
        </authorList>
    </citation>
    <scope>NUCLEOTIDE SEQUENCE [LARGE SCALE GENOMIC DNA]</scope>
    <source>
        <strain evidence="2 3">DSM 8509</strain>
    </source>
</reference>
<dbReference type="PATRIC" id="fig|39960.10.peg.2467"/>
<accession>A0A074MNH2</accession>
<dbReference type="OrthoDB" id="7605390at2"/>
<proteinExistence type="predicted"/>
<comment type="caution">
    <text evidence="2">The sequence shown here is derived from an EMBL/GenBank/DDBJ whole genome shotgun (WGS) entry which is preliminary data.</text>
</comment>
<dbReference type="AlphaFoldDB" id="A0A074MNH2"/>
<keyword evidence="3" id="KW-1185">Reference proteome</keyword>
<feature type="transmembrane region" description="Helical" evidence="1">
    <location>
        <begin position="48"/>
        <end position="68"/>
    </location>
</feature>
<feature type="transmembrane region" description="Helical" evidence="1">
    <location>
        <begin position="26"/>
        <end position="42"/>
    </location>
</feature>
<dbReference type="EMBL" id="JMIX01000006">
    <property type="protein sequence ID" value="KEO93398.1"/>
    <property type="molecule type" value="Genomic_DNA"/>
</dbReference>
<dbReference type="KEGG" id="elq:Ga0102493_11216"/>
<dbReference type="Proteomes" id="UP000027866">
    <property type="component" value="Unassembled WGS sequence"/>
</dbReference>
<feature type="transmembrane region" description="Helical" evidence="1">
    <location>
        <begin position="75"/>
        <end position="101"/>
    </location>
</feature>
<protein>
    <submittedName>
        <fullName evidence="2">Uncharacterized protein</fullName>
    </submittedName>
</protein>
<gene>
    <name evidence="2" type="ORF">EH32_11825</name>
</gene>
<organism evidence="2 3">
    <name type="scientific">Erythrobacter litoralis</name>
    <dbReference type="NCBI Taxonomy" id="39960"/>
    <lineage>
        <taxon>Bacteria</taxon>
        <taxon>Pseudomonadati</taxon>
        <taxon>Pseudomonadota</taxon>
        <taxon>Alphaproteobacteria</taxon>
        <taxon>Sphingomonadales</taxon>
        <taxon>Erythrobacteraceae</taxon>
        <taxon>Erythrobacter/Porphyrobacter group</taxon>
        <taxon>Erythrobacter</taxon>
    </lineage>
</organism>
<keyword evidence="1" id="KW-0472">Membrane</keyword>
<evidence type="ECO:0000313" key="2">
    <source>
        <dbReference type="EMBL" id="KEO93398.1"/>
    </source>
</evidence>
<sequence length="123" mass="13520">MASRDGNLGLEVELPYWVQQDFRTRVAGLLAVTYSVAIAAYLTGFPPWVVVFGMPTYILAAIATYYQLRENGRSGWWIILMIGNFGFGPKFLGLPILGIAMNMVPVIMAWRTIEGSGDTADLG</sequence>
<keyword evidence="1" id="KW-0812">Transmembrane</keyword>
<evidence type="ECO:0000256" key="1">
    <source>
        <dbReference type="SAM" id="Phobius"/>
    </source>
</evidence>
<keyword evidence="1" id="KW-1133">Transmembrane helix</keyword>
<dbReference type="RefSeq" id="WP_069297533.1">
    <property type="nucleotide sequence ID" value="NZ_CP017057.1"/>
</dbReference>
<evidence type="ECO:0000313" key="3">
    <source>
        <dbReference type="Proteomes" id="UP000027866"/>
    </source>
</evidence>